<organism evidence="2 3">
    <name type="scientific">Janthinobacterium fluminis</name>
    <dbReference type="NCBI Taxonomy" id="2987524"/>
    <lineage>
        <taxon>Bacteria</taxon>
        <taxon>Pseudomonadati</taxon>
        <taxon>Pseudomonadota</taxon>
        <taxon>Betaproteobacteria</taxon>
        <taxon>Burkholderiales</taxon>
        <taxon>Oxalobacteraceae</taxon>
        <taxon>Janthinobacterium</taxon>
    </lineage>
</organism>
<accession>A0ABT5K3G0</accession>
<gene>
    <name evidence="2" type="ORF">OIK44_18155</name>
</gene>
<protein>
    <recommendedName>
        <fullName evidence="4">DUF3098 domain-containing protein</fullName>
    </recommendedName>
</protein>
<keyword evidence="3" id="KW-1185">Reference proteome</keyword>
<evidence type="ECO:0000313" key="3">
    <source>
        <dbReference type="Proteomes" id="UP001221208"/>
    </source>
</evidence>
<keyword evidence="1" id="KW-0472">Membrane</keyword>
<feature type="transmembrane region" description="Helical" evidence="1">
    <location>
        <begin position="104"/>
        <end position="127"/>
    </location>
</feature>
<evidence type="ECO:0000256" key="1">
    <source>
        <dbReference type="SAM" id="Phobius"/>
    </source>
</evidence>
<reference evidence="2 3" key="1">
    <citation type="submission" date="2022-10" db="EMBL/GenBank/DDBJ databases">
        <title>Janthinobacterium sp. hw3 Genome sequencing.</title>
        <authorList>
            <person name="Park S."/>
        </authorList>
    </citation>
    <scope>NUCLEOTIDE SEQUENCE [LARGE SCALE GENOMIC DNA]</scope>
    <source>
        <strain evidence="3">hw3</strain>
    </source>
</reference>
<keyword evidence="1" id="KW-0812">Transmembrane</keyword>
<name>A0ABT5K3G0_9BURK</name>
<sequence>MIDDSEYCSNSVQTRQFGRRNDKLTTHTNAQSGAHMKENEALTTAGSTAAEDASAERRAAMRAHAKADKFHVKIFLGVFAASFVGLCTYAMLFENENGNGLLSAVFPAAVISLLIGAILLAAIKTAIRVAAHFR</sequence>
<proteinExistence type="predicted"/>
<dbReference type="Proteomes" id="UP001221208">
    <property type="component" value="Unassembled WGS sequence"/>
</dbReference>
<feature type="transmembrane region" description="Helical" evidence="1">
    <location>
        <begin position="70"/>
        <end position="92"/>
    </location>
</feature>
<dbReference type="RefSeq" id="WP_273672721.1">
    <property type="nucleotide sequence ID" value="NZ_JAQQXR010000007.1"/>
</dbReference>
<evidence type="ECO:0008006" key="4">
    <source>
        <dbReference type="Google" id="ProtNLM"/>
    </source>
</evidence>
<evidence type="ECO:0000313" key="2">
    <source>
        <dbReference type="EMBL" id="MDC8759511.1"/>
    </source>
</evidence>
<comment type="caution">
    <text evidence="2">The sequence shown here is derived from an EMBL/GenBank/DDBJ whole genome shotgun (WGS) entry which is preliminary data.</text>
</comment>
<dbReference type="EMBL" id="JAQQXR010000007">
    <property type="protein sequence ID" value="MDC8759511.1"/>
    <property type="molecule type" value="Genomic_DNA"/>
</dbReference>
<keyword evidence="1" id="KW-1133">Transmembrane helix</keyword>